<sequence>SSRLKRKPLLPGLLFDRDKILFLIAIAELEKLVQRPIESFSDFLIRFKAKLSLLDYKALKHFTTSKEILER</sequence>
<organism evidence="1 2">
    <name type="scientific">Ophiocordyceps polyrhachis-furcata BCC 54312</name>
    <dbReference type="NCBI Taxonomy" id="1330021"/>
    <lineage>
        <taxon>Eukaryota</taxon>
        <taxon>Fungi</taxon>
        <taxon>Dikarya</taxon>
        <taxon>Ascomycota</taxon>
        <taxon>Pezizomycotina</taxon>
        <taxon>Sordariomycetes</taxon>
        <taxon>Hypocreomycetidae</taxon>
        <taxon>Hypocreales</taxon>
        <taxon>Ophiocordycipitaceae</taxon>
        <taxon>Ophiocordyceps</taxon>
    </lineage>
</organism>
<comment type="caution">
    <text evidence="1">The sequence shown here is derived from an EMBL/GenBank/DDBJ whole genome shotgun (WGS) entry which is preliminary data.</text>
</comment>
<name>A0A367LIF9_9HYPO</name>
<feature type="non-terminal residue" evidence="1">
    <location>
        <position position="1"/>
    </location>
</feature>
<protein>
    <submittedName>
        <fullName evidence="1">Uncharacterized protein</fullName>
    </submittedName>
</protein>
<accession>A0A367LIF9</accession>
<gene>
    <name evidence="1" type="ORF">L249_6012</name>
</gene>
<dbReference type="EMBL" id="LKCN02000004">
    <property type="protein sequence ID" value="RCI14201.1"/>
    <property type="molecule type" value="Genomic_DNA"/>
</dbReference>
<keyword evidence="2" id="KW-1185">Reference proteome</keyword>
<reference evidence="1 2" key="1">
    <citation type="journal article" date="2015" name="BMC Genomics">
        <title>Insights from the genome of Ophiocordyceps polyrhachis-furcata to pathogenicity and host specificity in insect fungi.</title>
        <authorList>
            <person name="Wichadakul D."/>
            <person name="Kobmoo N."/>
            <person name="Ingsriswang S."/>
            <person name="Tangphatsornruang S."/>
            <person name="Chantasingh D."/>
            <person name="Luangsa-ard J.J."/>
            <person name="Eurwilaichitr L."/>
        </authorList>
    </citation>
    <scope>NUCLEOTIDE SEQUENCE [LARGE SCALE GENOMIC DNA]</scope>
    <source>
        <strain evidence="1 2">BCC 54312</strain>
    </source>
</reference>
<proteinExistence type="predicted"/>
<evidence type="ECO:0000313" key="2">
    <source>
        <dbReference type="Proteomes" id="UP000253664"/>
    </source>
</evidence>
<dbReference type="Proteomes" id="UP000253664">
    <property type="component" value="Unassembled WGS sequence"/>
</dbReference>
<evidence type="ECO:0000313" key="1">
    <source>
        <dbReference type="EMBL" id="RCI14201.1"/>
    </source>
</evidence>
<dbReference type="AlphaFoldDB" id="A0A367LIF9"/>